<dbReference type="Proteomes" id="UP000248689">
    <property type="component" value="Unassembled WGS sequence"/>
</dbReference>
<dbReference type="InterPro" id="IPR002491">
    <property type="entry name" value="ABC_transptr_periplasmic_BD"/>
</dbReference>
<feature type="chain" id="PRO_5016427392" evidence="1">
    <location>
        <begin position="21"/>
        <end position="336"/>
    </location>
</feature>
<dbReference type="PANTHER" id="PTHR30535:SF34">
    <property type="entry name" value="MOLYBDATE-BINDING PROTEIN MOLA"/>
    <property type="match status" value="1"/>
</dbReference>
<accession>A0A328BW08</accession>
<feature type="domain" description="Fe/B12 periplasmic-binding" evidence="2">
    <location>
        <begin position="40"/>
        <end position="302"/>
    </location>
</feature>
<reference evidence="4" key="1">
    <citation type="submission" date="2018-02" db="EMBL/GenBank/DDBJ databases">
        <title>Glaesserella australis sp. nov., isolated from the lungs of pigs.</title>
        <authorList>
            <person name="Turni C."/>
            <person name="Christensen H."/>
        </authorList>
    </citation>
    <scope>NUCLEOTIDE SEQUENCE [LARGE SCALE GENOMIC DNA]</scope>
    <source>
        <strain evidence="4">HS4635</strain>
    </source>
</reference>
<organism evidence="3 4">
    <name type="scientific">Glaesserella australis</name>
    <dbReference type="NCBI Taxonomy" id="2094024"/>
    <lineage>
        <taxon>Bacteria</taxon>
        <taxon>Pseudomonadati</taxon>
        <taxon>Pseudomonadota</taxon>
        <taxon>Gammaproteobacteria</taxon>
        <taxon>Pasteurellales</taxon>
        <taxon>Pasteurellaceae</taxon>
        <taxon>Glaesserella</taxon>
    </lineage>
</organism>
<keyword evidence="1" id="KW-0732">Signal</keyword>
<dbReference type="CDD" id="cd01147">
    <property type="entry name" value="HemV-2"/>
    <property type="match status" value="1"/>
</dbReference>
<dbReference type="RefSeq" id="WP_111750456.1">
    <property type="nucleotide sequence ID" value="NZ_PTPX01000017.1"/>
</dbReference>
<gene>
    <name evidence="3" type="ORF">C5N92_08640</name>
</gene>
<evidence type="ECO:0000313" key="3">
    <source>
        <dbReference type="EMBL" id="RAL18279.1"/>
    </source>
</evidence>
<feature type="signal peptide" evidence="1">
    <location>
        <begin position="1"/>
        <end position="20"/>
    </location>
</feature>
<dbReference type="OrthoDB" id="9775594at2"/>
<sequence>MKKWLLPLATLLFASSLSNAAENPISVHFGELPKPETVQKIISAGNPSDVVLLAVAPEKLAGFAGFKMQSAAGKLFPPALQQLETLGRVSGKNSTLSPEKIVALAPSLIVDVGNVSPNYLDQAKKTQAHTQVPYVLLDGALTRTPELLRELGKLVGNSEQAEPLAKYAENVLAQAVGNTQNFAKTVYLARGADGLETGFAGSIHTEAMELVGLKNVATGDHKGLAKVSMEQLLQWNPDIIFTQFPEFYQSVWDNPQWQALNAVKNKQVYLVSNKPFGWLDSPPSLNRLLGMEWLQHHLAGKKADEFVPQVKAFYKLFYQIELSDEQAKELMPQSKN</sequence>
<dbReference type="SUPFAM" id="SSF53807">
    <property type="entry name" value="Helical backbone' metal receptor"/>
    <property type="match status" value="1"/>
</dbReference>
<dbReference type="InterPro" id="IPR050902">
    <property type="entry name" value="ABC_Transporter_SBP"/>
</dbReference>
<dbReference type="Gene3D" id="3.40.50.1980">
    <property type="entry name" value="Nitrogenase molybdenum iron protein domain"/>
    <property type="match status" value="2"/>
</dbReference>
<evidence type="ECO:0000313" key="4">
    <source>
        <dbReference type="Proteomes" id="UP000248689"/>
    </source>
</evidence>
<keyword evidence="4" id="KW-1185">Reference proteome</keyword>
<dbReference type="PROSITE" id="PS50983">
    <property type="entry name" value="FE_B12_PBP"/>
    <property type="match status" value="1"/>
</dbReference>
<dbReference type="Pfam" id="PF01497">
    <property type="entry name" value="Peripla_BP_2"/>
    <property type="match status" value="1"/>
</dbReference>
<dbReference type="Gene3D" id="1.20.58.2180">
    <property type="match status" value="1"/>
</dbReference>
<dbReference type="GO" id="GO:0071281">
    <property type="term" value="P:cellular response to iron ion"/>
    <property type="evidence" value="ECO:0007669"/>
    <property type="project" value="TreeGrafter"/>
</dbReference>
<proteinExistence type="predicted"/>
<protein>
    <submittedName>
        <fullName evidence="3">Iron ABC transporter substrate-binding protein</fullName>
    </submittedName>
</protein>
<dbReference type="AlphaFoldDB" id="A0A328BW08"/>
<dbReference type="EMBL" id="PTPX01000017">
    <property type="protein sequence ID" value="RAL18279.1"/>
    <property type="molecule type" value="Genomic_DNA"/>
</dbReference>
<comment type="caution">
    <text evidence="3">The sequence shown here is derived from an EMBL/GenBank/DDBJ whole genome shotgun (WGS) entry which is preliminary data.</text>
</comment>
<name>A0A328BW08_9PAST</name>
<evidence type="ECO:0000256" key="1">
    <source>
        <dbReference type="SAM" id="SignalP"/>
    </source>
</evidence>
<evidence type="ECO:0000259" key="2">
    <source>
        <dbReference type="PROSITE" id="PS50983"/>
    </source>
</evidence>
<dbReference type="PANTHER" id="PTHR30535">
    <property type="entry name" value="VITAMIN B12-BINDING PROTEIN"/>
    <property type="match status" value="1"/>
</dbReference>